<evidence type="ECO:0000313" key="4">
    <source>
        <dbReference type="EMBL" id="PTW57593.1"/>
    </source>
</evidence>
<gene>
    <name evidence="4" type="ORF">C8N35_11072</name>
</gene>
<dbReference type="Proteomes" id="UP000244081">
    <property type="component" value="Unassembled WGS sequence"/>
</dbReference>
<sequence>MSDQSLRKAIIATCRAMNASRLNTGTSGNVSARTETGFLVTPSGIPYDDLTPEQIVGMDLDGTYEGDWLPSSEWRMHLDIYRARPEAGAIVHVHSSHAAALSCLRLDIPPFHYMIAVAGGPTLRCADYATFGTAELSRNMIAGLQGRSACLLANHGQIAFGATLTKALWLAGEVEELCHQFFLATQMAATMGKPLVILDEPEMARVMEKFTTYGKQPRDFAPGEHAAFDVSVKKV</sequence>
<dbReference type="AlphaFoldDB" id="A0A2T5V1F6"/>
<evidence type="ECO:0000259" key="3">
    <source>
        <dbReference type="SMART" id="SM01007"/>
    </source>
</evidence>
<evidence type="ECO:0000313" key="5">
    <source>
        <dbReference type="Proteomes" id="UP000244081"/>
    </source>
</evidence>
<dbReference type="SUPFAM" id="SSF53639">
    <property type="entry name" value="AraD/HMP-PK domain-like"/>
    <property type="match status" value="1"/>
</dbReference>
<feature type="domain" description="Class II aldolase/adducin N-terminal" evidence="3">
    <location>
        <begin position="8"/>
        <end position="182"/>
    </location>
</feature>
<evidence type="ECO:0000256" key="2">
    <source>
        <dbReference type="ARBA" id="ARBA00023239"/>
    </source>
</evidence>
<accession>A0A2T5V1F6</accession>
<protein>
    <submittedName>
        <fullName evidence="4">L-fuculose 1-phosphate aldolase</fullName>
    </submittedName>
</protein>
<dbReference type="Gene3D" id="3.40.225.10">
    <property type="entry name" value="Class II aldolase/adducin N-terminal domain"/>
    <property type="match status" value="1"/>
</dbReference>
<dbReference type="PANTHER" id="PTHR22789:SF0">
    <property type="entry name" value="3-OXO-TETRONATE 4-PHOSPHATE DECARBOXYLASE-RELATED"/>
    <property type="match status" value="1"/>
</dbReference>
<comment type="caution">
    <text evidence="4">The sequence shown here is derived from an EMBL/GenBank/DDBJ whole genome shotgun (WGS) entry which is preliminary data.</text>
</comment>
<dbReference type="OrthoDB" id="5291399at2"/>
<dbReference type="SMART" id="SM01007">
    <property type="entry name" value="Aldolase_II"/>
    <property type="match status" value="1"/>
</dbReference>
<dbReference type="GO" id="GO:0005829">
    <property type="term" value="C:cytosol"/>
    <property type="evidence" value="ECO:0007669"/>
    <property type="project" value="TreeGrafter"/>
</dbReference>
<organism evidence="4 5">
    <name type="scientific">Breoghania corrubedonensis</name>
    <dbReference type="NCBI Taxonomy" id="665038"/>
    <lineage>
        <taxon>Bacteria</taxon>
        <taxon>Pseudomonadati</taxon>
        <taxon>Pseudomonadota</taxon>
        <taxon>Alphaproteobacteria</taxon>
        <taxon>Hyphomicrobiales</taxon>
        <taxon>Stappiaceae</taxon>
        <taxon>Breoghania</taxon>
    </lineage>
</organism>
<dbReference type="InterPro" id="IPR001303">
    <property type="entry name" value="Aldolase_II/adducin_N"/>
</dbReference>
<dbReference type="PANTHER" id="PTHR22789">
    <property type="entry name" value="FUCULOSE PHOSPHATE ALDOLASE"/>
    <property type="match status" value="1"/>
</dbReference>
<evidence type="ECO:0000256" key="1">
    <source>
        <dbReference type="ARBA" id="ARBA00022723"/>
    </source>
</evidence>
<dbReference type="GO" id="GO:0046872">
    <property type="term" value="F:metal ion binding"/>
    <property type="evidence" value="ECO:0007669"/>
    <property type="project" value="UniProtKB-KW"/>
</dbReference>
<keyword evidence="5" id="KW-1185">Reference proteome</keyword>
<keyword evidence="2" id="KW-0456">Lyase</keyword>
<name>A0A2T5V1F6_9HYPH</name>
<dbReference type="InterPro" id="IPR036409">
    <property type="entry name" value="Aldolase_II/adducin_N_sf"/>
</dbReference>
<dbReference type="RefSeq" id="WP_107991473.1">
    <property type="nucleotide sequence ID" value="NZ_QAYG01000010.1"/>
</dbReference>
<dbReference type="GO" id="GO:0016832">
    <property type="term" value="F:aldehyde-lyase activity"/>
    <property type="evidence" value="ECO:0007669"/>
    <property type="project" value="TreeGrafter"/>
</dbReference>
<dbReference type="GO" id="GO:0019323">
    <property type="term" value="P:pentose catabolic process"/>
    <property type="evidence" value="ECO:0007669"/>
    <property type="project" value="TreeGrafter"/>
</dbReference>
<dbReference type="Pfam" id="PF00596">
    <property type="entry name" value="Aldolase_II"/>
    <property type="match status" value="1"/>
</dbReference>
<keyword evidence="1" id="KW-0479">Metal-binding</keyword>
<proteinExistence type="predicted"/>
<dbReference type="EMBL" id="QAYG01000010">
    <property type="protein sequence ID" value="PTW57593.1"/>
    <property type="molecule type" value="Genomic_DNA"/>
</dbReference>
<reference evidence="4 5" key="1">
    <citation type="submission" date="2018-04" db="EMBL/GenBank/DDBJ databases">
        <title>Genomic Encyclopedia of Archaeal and Bacterial Type Strains, Phase II (KMG-II): from individual species to whole genera.</title>
        <authorList>
            <person name="Goeker M."/>
        </authorList>
    </citation>
    <scope>NUCLEOTIDE SEQUENCE [LARGE SCALE GENOMIC DNA]</scope>
    <source>
        <strain evidence="4 5">DSM 23382</strain>
    </source>
</reference>
<dbReference type="InterPro" id="IPR050197">
    <property type="entry name" value="Aldolase_class_II_sugar_metab"/>
</dbReference>